<evidence type="ECO:0000313" key="3">
    <source>
        <dbReference type="Proteomes" id="UP001017257"/>
    </source>
</evidence>
<dbReference type="PANTHER" id="PTHR43685">
    <property type="entry name" value="GLYCOSYLTRANSFERASE"/>
    <property type="match status" value="1"/>
</dbReference>
<dbReference type="RefSeq" id="WP_173947149.1">
    <property type="nucleotide sequence ID" value="NZ_CP102845.1"/>
</dbReference>
<dbReference type="SUPFAM" id="SSF53448">
    <property type="entry name" value="Nucleotide-diphospho-sugar transferases"/>
    <property type="match status" value="1"/>
</dbReference>
<dbReference type="Proteomes" id="UP001017257">
    <property type="component" value="Chromosome"/>
</dbReference>
<dbReference type="Gene3D" id="3.90.550.10">
    <property type="entry name" value="Spore Coat Polysaccharide Biosynthesis Protein SpsA, Chain A"/>
    <property type="match status" value="1"/>
</dbReference>
<protein>
    <submittedName>
        <fullName evidence="2">Glycosyltransferase</fullName>
    </submittedName>
</protein>
<reference evidence="2" key="1">
    <citation type="submission" date="2022-08" db="EMBL/GenBank/DDBJ databases">
        <title>Microvirga terrae sp. nov., isolated from soil.</title>
        <authorList>
            <person name="Kim K.H."/>
            <person name="Seo Y.L."/>
            <person name="Kim J.M."/>
            <person name="Lee J.K."/>
            <person name="Han D.M."/>
            <person name="Jeon C.O."/>
        </authorList>
    </citation>
    <scope>NUCLEOTIDE SEQUENCE</scope>
    <source>
        <strain evidence="2">R24</strain>
    </source>
</reference>
<proteinExistence type="predicted"/>
<organism evidence="2 3">
    <name type="scientific">Microvirga terrae</name>
    <dbReference type="NCBI Taxonomy" id="2740529"/>
    <lineage>
        <taxon>Bacteria</taxon>
        <taxon>Pseudomonadati</taxon>
        <taxon>Pseudomonadota</taxon>
        <taxon>Alphaproteobacteria</taxon>
        <taxon>Hyphomicrobiales</taxon>
        <taxon>Methylobacteriaceae</taxon>
        <taxon>Microvirga</taxon>
    </lineage>
</organism>
<dbReference type="EMBL" id="CP102845">
    <property type="protein sequence ID" value="UVF18431.1"/>
    <property type="molecule type" value="Genomic_DNA"/>
</dbReference>
<dbReference type="PANTHER" id="PTHR43685:SF11">
    <property type="entry name" value="GLYCOSYLTRANSFERASE TAGX-RELATED"/>
    <property type="match status" value="1"/>
</dbReference>
<sequence length="291" mass="32463">MPSSSPCVSAIIIVYNGEDFLEQAIASVAGQTFGDWELLIVDDGSTDGSANIAQRHADRDPRMRLLFHKDRKNHGMSAARNLGLAHARGKFVGFLDADDVWMPEKLAEQISILEAQPSAGLVYGRTLIWSSWAGGKGSDFYYDLGLPPNRIYEPPLLFHVLLANRSQTPTTCNALMRSSLIGQVGGFGDTFKGMFEDQVFFSKALLQAPAYLSDRTWAKYRQHSSSCSAQSAAAGEDDKARFVFLRWLDAYAARENAKLSTRLRIWRETARCRKRLIADRLQKSLHARMPT</sequence>
<name>A0ABY5RMI6_9HYPH</name>
<accession>A0ABY5RMI6</accession>
<dbReference type="InterPro" id="IPR001173">
    <property type="entry name" value="Glyco_trans_2-like"/>
</dbReference>
<gene>
    <name evidence="2" type="ORF">HPT29_018280</name>
</gene>
<keyword evidence="3" id="KW-1185">Reference proteome</keyword>
<dbReference type="InterPro" id="IPR050834">
    <property type="entry name" value="Glycosyltransf_2"/>
</dbReference>
<dbReference type="Pfam" id="PF00535">
    <property type="entry name" value="Glycos_transf_2"/>
    <property type="match status" value="1"/>
</dbReference>
<dbReference type="InterPro" id="IPR029044">
    <property type="entry name" value="Nucleotide-diphossugar_trans"/>
</dbReference>
<evidence type="ECO:0000313" key="2">
    <source>
        <dbReference type="EMBL" id="UVF18431.1"/>
    </source>
</evidence>
<evidence type="ECO:0000259" key="1">
    <source>
        <dbReference type="Pfam" id="PF00535"/>
    </source>
</evidence>
<feature type="domain" description="Glycosyltransferase 2-like" evidence="1">
    <location>
        <begin position="9"/>
        <end position="137"/>
    </location>
</feature>